<dbReference type="Proteomes" id="UP001154420">
    <property type="component" value="Unassembled WGS sequence"/>
</dbReference>
<feature type="transmembrane region" description="Helical" evidence="8">
    <location>
        <begin position="217"/>
        <end position="235"/>
    </location>
</feature>
<feature type="transmembrane region" description="Helical" evidence="8">
    <location>
        <begin position="103"/>
        <end position="121"/>
    </location>
</feature>
<evidence type="ECO:0000256" key="3">
    <source>
        <dbReference type="ARBA" id="ARBA00022676"/>
    </source>
</evidence>
<feature type="transmembrane region" description="Helical" evidence="8">
    <location>
        <begin position="73"/>
        <end position="91"/>
    </location>
</feature>
<keyword evidence="3" id="KW-0328">Glycosyltransferase</keyword>
<evidence type="ECO:0000256" key="2">
    <source>
        <dbReference type="ARBA" id="ARBA00022475"/>
    </source>
</evidence>
<keyword evidence="6 8" id="KW-1133">Transmembrane helix</keyword>
<dbReference type="PANTHER" id="PTHR33908">
    <property type="entry name" value="MANNOSYLTRANSFERASE YKCB-RELATED"/>
    <property type="match status" value="1"/>
</dbReference>
<name>A0A9X5BF89_9FIRM</name>
<evidence type="ECO:0000256" key="7">
    <source>
        <dbReference type="ARBA" id="ARBA00023136"/>
    </source>
</evidence>
<evidence type="ECO:0000256" key="4">
    <source>
        <dbReference type="ARBA" id="ARBA00022679"/>
    </source>
</evidence>
<keyword evidence="5 8" id="KW-0812">Transmembrane</keyword>
<dbReference type="GO" id="GO:0005886">
    <property type="term" value="C:plasma membrane"/>
    <property type="evidence" value="ECO:0007669"/>
    <property type="project" value="UniProtKB-SubCell"/>
</dbReference>
<evidence type="ECO:0000313" key="10">
    <source>
        <dbReference type="Proteomes" id="UP001154420"/>
    </source>
</evidence>
<proteinExistence type="predicted"/>
<feature type="transmembrane region" description="Helical" evidence="8">
    <location>
        <begin position="489"/>
        <end position="507"/>
    </location>
</feature>
<feature type="transmembrane region" description="Helical" evidence="8">
    <location>
        <begin position="49"/>
        <end position="66"/>
    </location>
</feature>
<dbReference type="InterPro" id="IPR050297">
    <property type="entry name" value="LipidA_mod_glycosyltrf_83"/>
</dbReference>
<keyword evidence="4" id="KW-0808">Transferase</keyword>
<dbReference type="GO" id="GO:0016763">
    <property type="term" value="F:pentosyltransferase activity"/>
    <property type="evidence" value="ECO:0007669"/>
    <property type="project" value="TreeGrafter"/>
</dbReference>
<feature type="transmembrane region" description="Helical" evidence="8">
    <location>
        <begin position="323"/>
        <end position="339"/>
    </location>
</feature>
<accession>A0A9X5BF89</accession>
<evidence type="ECO:0000256" key="8">
    <source>
        <dbReference type="SAM" id="Phobius"/>
    </source>
</evidence>
<feature type="transmembrane region" description="Helical" evidence="8">
    <location>
        <begin position="9"/>
        <end position="29"/>
    </location>
</feature>
<keyword evidence="10" id="KW-1185">Reference proteome</keyword>
<feature type="transmembrane region" description="Helical" evidence="8">
    <location>
        <begin position="272"/>
        <end position="289"/>
    </location>
</feature>
<dbReference type="GO" id="GO:0009103">
    <property type="term" value="P:lipopolysaccharide biosynthetic process"/>
    <property type="evidence" value="ECO:0007669"/>
    <property type="project" value="UniProtKB-ARBA"/>
</dbReference>
<comment type="subcellular location">
    <subcellularLocation>
        <location evidence="1">Cell membrane</location>
        <topology evidence="1">Multi-pass membrane protein</topology>
    </subcellularLocation>
</comment>
<feature type="transmembrane region" description="Helical" evidence="8">
    <location>
        <begin position="346"/>
        <end position="363"/>
    </location>
</feature>
<organism evidence="9 10">
    <name type="scientific">Parablautia muri</name>
    <dbReference type="NCBI Taxonomy" id="2320879"/>
    <lineage>
        <taxon>Bacteria</taxon>
        <taxon>Bacillati</taxon>
        <taxon>Bacillota</taxon>
        <taxon>Clostridia</taxon>
        <taxon>Lachnospirales</taxon>
        <taxon>Lachnospiraceae</taxon>
        <taxon>Parablautia</taxon>
    </lineage>
</organism>
<feature type="transmembrane region" description="Helical" evidence="8">
    <location>
        <begin position="141"/>
        <end position="165"/>
    </location>
</feature>
<feature type="transmembrane region" description="Helical" evidence="8">
    <location>
        <begin position="459"/>
        <end position="477"/>
    </location>
</feature>
<evidence type="ECO:0000256" key="6">
    <source>
        <dbReference type="ARBA" id="ARBA00022989"/>
    </source>
</evidence>
<gene>
    <name evidence="9" type="ORF">D5281_08960</name>
</gene>
<reference evidence="9" key="1">
    <citation type="submission" date="2018-09" db="EMBL/GenBank/DDBJ databases">
        <title>Murine metabolic-syndrome-specific gut microbial biobank.</title>
        <authorList>
            <person name="Liu C."/>
        </authorList>
    </citation>
    <scope>NUCLEOTIDE SEQUENCE</scope>
    <source>
        <strain evidence="9">D42-62</strain>
    </source>
</reference>
<dbReference type="AlphaFoldDB" id="A0A9X5BF89"/>
<keyword evidence="7 8" id="KW-0472">Membrane</keyword>
<dbReference type="PANTHER" id="PTHR33908:SF11">
    <property type="entry name" value="MEMBRANE PROTEIN"/>
    <property type="match status" value="1"/>
</dbReference>
<comment type="caution">
    <text evidence="9">The sequence shown here is derived from an EMBL/GenBank/DDBJ whole genome shotgun (WGS) entry which is preliminary data.</text>
</comment>
<evidence type="ECO:0008006" key="11">
    <source>
        <dbReference type="Google" id="ProtNLM"/>
    </source>
</evidence>
<feature type="transmembrane region" description="Helical" evidence="8">
    <location>
        <begin position="544"/>
        <end position="563"/>
    </location>
</feature>
<protein>
    <recommendedName>
        <fullName evidence="11">Glycosyltransferase RgtA/B/C/D-like domain-containing protein</fullName>
    </recommendedName>
</protein>
<keyword evidence="2" id="KW-1003">Cell membrane</keyword>
<dbReference type="EMBL" id="QZDT01000012">
    <property type="protein sequence ID" value="NBJ92721.1"/>
    <property type="molecule type" value="Genomic_DNA"/>
</dbReference>
<evidence type="ECO:0000313" key="9">
    <source>
        <dbReference type="EMBL" id="NBJ92721.1"/>
    </source>
</evidence>
<evidence type="ECO:0000256" key="1">
    <source>
        <dbReference type="ARBA" id="ARBA00004651"/>
    </source>
</evidence>
<sequence length="687" mass="78212">MLQSIRCKAAWYVTFAAAAKCLYASMPTWLVAGGNQDKRINDEKQEGKYMFIILGISFLLLVVCFVNDKKEEIDAWIKGTIVWCSLLFLHIEVFSCFYMLNKAAVFCFWLAVGIGAVVYIIKTGKRIRIGKIASTLYKKAVSNIFFVILFGMISVLAVVTVPYNWDSMTYHMPRVLHWVQNQSVAHYATNIVRQTASPVFHEFICTELYLLTQSRDVLFNLIQCAAFFTNAWIIFEIAKKLGCEEKYCKAGTLLFCAMPIAFGEALTTQNDNLACVFFLIYIYYLLDFLHRKEKIEDNRETCGKCICMAACVGFGYLTKPTVSMGMAFWAVVLLVFCIIRKDSVKTIIKLIFAALPVMILLMAPEMIRNIRTFGAILAPITGARQLVGTLNPKYLFVNGLKNLSFNLPTIYIPASSEILGKMIYLIAAVSGVDINHESIAEDGKEFMLRAGSDYGHDTAVNFTILLTAIVCFLWCLYRRKAVDKYQKTYTYGTVVSFVCICILIRWEPFVSRYMLPYLALMCPMVAVWAEDISKNCRSEVVKRSFMPIICWMAILDLMLLFSYHGEIVVKQGMSRPSAYFTTRGSVRDEYLNICSYLKEAETKNIGILLGEDTYEYPIQYMLKHSVERIEHVLVGNDTGKCEDPSFVPDYIIAEEIFAQEELEVGTHRYKRVVNGENMNVYEMIPGF</sequence>
<evidence type="ECO:0000256" key="5">
    <source>
        <dbReference type="ARBA" id="ARBA00022692"/>
    </source>
</evidence>